<dbReference type="AlphaFoldDB" id="A0A8T0HVA1"/>
<reference evidence="2" key="1">
    <citation type="submission" date="2020-06" db="EMBL/GenBank/DDBJ databases">
        <title>WGS assembly of Ceratodon purpureus strain R40.</title>
        <authorList>
            <person name="Carey S.B."/>
            <person name="Jenkins J."/>
            <person name="Shu S."/>
            <person name="Lovell J.T."/>
            <person name="Sreedasyam A."/>
            <person name="Maumus F."/>
            <person name="Tiley G.P."/>
            <person name="Fernandez-Pozo N."/>
            <person name="Barry K."/>
            <person name="Chen C."/>
            <person name="Wang M."/>
            <person name="Lipzen A."/>
            <person name="Daum C."/>
            <person name="Saski C.A."/>
            <person name="Payton A.C."/>
            <person name="Mcbreen J.C."/>
            <person name="Conrad R.E."/>
            <person name="Kollar L.M."/>
            <person name="Olsson S."/>
            <person name="Huttunen S."/>
            <person name="Landis J.B."/>
            <person name="Wickett N.J."/>
            <person name="Johnson M.G."/>
            <person name="Rensing S.A."/>
            <person name="Grimwood J."/>
            <person name="Schmutz J."/>
            <person name="Mcdaniel S.F."/>
        </authorList>
    </citation>
    <scope>NUCLEOTIDE SEQUENCE</scope>
    <source>
        <strain evidence="2">R40</strain>
    </source>
</reference>
<dbReference type="Proteomes" id="UP000822688">
    <property type="component" value="Chromosome V"/>
</dbReference>
<evidence type="ECO:0000313" key="2">
    <source>
        <dbReference type="EMBL" id="KAG0574980.1"/>
    </source>
</evidence>
<proteinExistence type="predicted"/>
<feature type="chain" id="PRO_5035859853" evidence="1">
    <location>
        <begin position="17"/>
        <end position="59"/>
    </location>
</feature>
<sequence>MLSSHLCLLLLFCAEAEEVGSALDFVVHGFVVACVPFLLTKPASSALMLRKYVVATLVL</sequence>
<name>A0A8T0HVA1_CERPU</name>
<keyword evidence="3" id="KW-1185">Reference proteome</keyword>
<organism evidence="2 3">
    <name type="scientific">Ceratodon purpureus</name>
    <name type="common">Fire moss</name>
    <name type="synonym">Dicranum purpureum</name>
    <dbReference type="NCBI Taxonomy" id="3225"/>
    <lineage>
        <taxon>Eukaryota</taxon>
        <taxon>Viridiplantae</taxon>
        <taxon>Streptophyta</taxon>
        <taxon>Embryophyta</taxon>
        <taxon>Bryophyta</taxon>
        <taxon>Bryophytina</taxon>
        <taxon>Bryopsida</taxon>
        <taxon>Dicranidae</taxon>
        <taxon>Pseudoditrichales</taxon>
        <taxon>Ditrichaceae</taxon>
        <taxon>Ceratodon</taxon>
    </lineage>
</organism>
<keyword evidence="1" id="KW-0732">Signal</keyword>
<dbReference type="EMBL" id="CM026426">
    <property type="protein sequence ID" value="KAG0574980.1"/>
    <property type="molecule type" value="Genomic_DNA"/>
</dbReference>
<evidence type="ECO:0000313" key="3">
    <source>
        <dbReference type="Proteomes" id="UP000822688"/>
    </source>
</evidence>
<gene>
    <name evidence="2" type="ORF">KC19_VG307900</name>
</gene>
<feature type="signal peptide" evidence="1">
    <location>
        <begin position="1"/>
        <end position="16"/>
    </location>
</feature>
<evidence type="ECO:0000256" key="1">
    <source>
        <dbReference type="SAM" id="SignalP"/>
    </source>
</evidence>
<comment type="caution">
    <text evidence="2">The sequence shown here is derived from an EMBL/GenBank/DDBJ whole genome shotgun (WGS) entry which is preliminary data.</text>
</comment>
<accession>A0A8T0HVA1</accession>
<protein>
    <submittedName>
        <fullName evidence="2">Uncharacterized protein</fullName>
    </submittedName>
</protein>